<keyword evidence="2" id="KW-1185">Reference proteome</keyword>
<dbReference type="EMBL" id="UZWE01000050">
    <property type="protein sequence ID" value="VDS10046.1"/>
    <property type="molecule type" value="Genomic_DNA"/>
</dbReference>
<protein>
    <submittedName>
        <fullName evidence="1">Uncharacterized protein</fullName>
    </submittedName>
</protein>
<dbReference type="Proteomes" id="UP000270743">
    <property type="component" value="Unassembled WGS sequence"/>
</dbReference>
<reference evidence="1 2" key="1">
    <citation type="submission" date="2018-12" db="EMBL/GenBank/DDBJ databases">
        <authorList>
            <person name="Criscuolo A."/>
        </authorList>
    </citation>
    <scope>NUCLEOTIDE SEQUENCE [LARGE SCALE GENOMIC DNA]</scope>
    <source>
        <strain evidence="1">ACIP1116241</strain>
    </source>
</reference>
<name>A0A447IRC9_9RHOB</name>
<organism evidence="1 2">
    <name type="scientific">Paracoccus haematequi</name>
    <dbReference type="NCBI Taxonomy" id="2491866"/>
    <lineage>
        <taxon>Bacteria</taxon>
        <taxon>Pseudomonadati</taxon>
        <taxon>Pseudomonadota</taxon>
        <taxon>Alphaproteobacteria</taxon>
        <taxon>Rhodobacterales</taxon>
        <taxon>Paracoccaceae</taxon>
        <taxon>Paracoccus</taxon>
    </lineage>
</organism>
<gene>
    <name evidence="1" type="ORF">PARHAE_03257</name>
</gene>
<proteinExistence type="predicted"/>
<sequence length="104" mass="10819">MRGALQAPRSIHGSALPIPQLDFSRGLHTYVDNTMTWPVEVSAGAYQITATVGVFVSQSGEASPNPGSAYIAAGVPFHLLLEAGTLSVIATGDDPGDLFVVPLR</sequence>
<evidence type="ECO:0000313" key="1">
    <source>
        <dbReference type="EMBL" id="VDS10046.1"/>
    </source>
</evidence>
<accession>A0A447IRC9</accession>
<dbReference type="AlphaFoldDB" id="A0A447IRC9"/>
<evidence type="ECO:0000313" key="2">
    <source>
        <dbReference type="Proteomes" id="UP000270743"/>
    </source>
</evidence>